<keyword evidence="3" id="KW-1185">Reference proteome</keyword>
<evidence type="ECO:0000313" key="3">
    <source>
        <dbReference type="Proteomes" id="UP000219338"/>
    </source>
</evidence>
<proteinExistence type="predicted"/>
<name>A0A284RPD1_ARMOS</name>
<accession>A0A284RPD1</accession>
<keyword evidence="1" id="KW-0472">Membrane</keyword>
<evidence type="ECO:0000313" key="2">
    <source>
        <dbReference type="EMBL" id="SJL10593.1"/>
    </source>
</evidence>
<gene>
    <name evidence="2" type="ORF">ARMOST_13981</name>
</gene>
<reference evidence="3" key="1">
    <citation type="journal article" date="2017" name="Nat. Ecol. Evol.">
        <title>Genome expansion and lineage-specific genetic innovations in the forest pathogenic fungi Armillaria.</title>
        <authorList>
            <person name="Sipos G."/>
            <person name="Prasanna A.N."/>
            <person name="Walter M.C."/>
            <person name="O'Connor E."/>
            <person name="Balint B."/>
            <person name="Krizsan K."/>
            <person name="Kiss B."/>
            <person name="Hess J."/>
            <person name="Varga T."/>
            <person name="Slot J."/>
            <person name="Riley R."/>
            <person name="Boka B."/>
            <person name="Rigling D."/>
            <person name="Barry K."/>
            <person name="Lee J."/>
            <person name="Mihaltcheva S."/>
            <person name="LaButti K."/>
            <person name="Lipzen A."/>
            <person name="Waldron R."/>
            <person name="Moloney N.M."/>
            <person name="Sperisen C."/>
            <person name="Kredics L."/>
            <person name="Vagvoelgyi C."/>
            <person name="Patrignani A."/>
            <person name="Fitzpatrick D."/>
            <person name="Nagy I."/>
            <person name="Doyle S."/>
            <person name="Anderson J.B."/>
            <person name="Grigoriev I.V."/>
            <person name="Gueldener U."/>
            <person name="Muensterkoetter M."/>
            <person name="Nagy L.G."/>
        </authorList>
    </citation>
    <scope>NUCLEOTIDE SEQUENCE [LARGE SCALE GENOMIC DNA]</scope>
    <source>
        <strain evidence="3">C18/9</strain>
    </source>
</reference>
<keyword evidence="1" id="KW-1133">Transmembrane helix</keyword>
<sequence>MYGSQMRIFYRQARQFWVAAVAFGILYRYMSLVLDGPLLVMGKSKTVLSAAYSQPTRPDQTAKVAFAGSVSKSTPEAEASALLVIGNSFSVLCSLIRRLMQHDPYELYLSVAIVMPLPRYVISPPSWCPPSQSIGSILLTGIKTAYTTRTTTRPPVFLYKQKSREEPAEISYSSVLVDNV</sequence>
<feature type="transmembrane region" description="Helical" evidence="1">
    <location>
        <begin position="16"/>
        <end position="34"/>
    </location>
</feature>
<evidence type="ECO:0000256" key="1">
    <source>
        <dbReference type="SAM" id="Phobius"/>
    </source>
</evidence>
<organism evidence="2 3">
    <name type="scientific">Armillaria ostoyae</name>
    <name type="common">Armillaria root rot fungus</name>
    <dbReference type="NCBI Taxonomy" id="47428"/>
    <lineage>
        <taxon>Eukaryota</taxon>
        <taxon>Fungi</taxon>
        <taxon>Dikarya</taxon>
        <taxon>Basidiomycota</taxon>
        <taxon>Agaricomycotina</taxon>
        <taxon>Agaricomycetes</taxon>
        <taxon>Agaricomycetidae</taxon>
        <taxon>Agaricales</taxon>
        <taxon>Marasmiineae</taxon>
        <taxon>Physalacriaceae</taxon>
        <taxon>Armillaria</taxon>
    </lineage>
</organism>
<dbReference type="EMBL" id="FUEG01000012">
    <property type="protein sequence ID" value="SJL10593.1"/>
    <property type="molecule type" value="Genomic_DNA"/>
</dbReference>
<protein>
    <submittedName>
        <fullName evidence="2">Uncharacterized protein</fullName>
    </submittedName>
</protein>
<dbReference type="AlphaFoldDB" id="A0A284RPD1"/>
<dbReference type="Proteomes" id="UP000219338">
    <property type="component" value="Unassembled WGS sequence"/>
</dbReference>
<keyword evidence="1" id="KW-0812">Transmembrane</keyword>